<accession>A0ABP8VW86</accession>
<comment type="caution">
    <text evidence="2">The sequence shown here is derived from an EMBL/GenBank/DDBJ whole genome shotgun (WGS) entry which is preliminary data.</text>
</comment>
<evidence type="ECO:0000313" key="3">
    <source>
        <dbReference type="Proteomes" id="UP001500621"/>
    </source>
</evidence>
<dbReference type="RefSeq" id="WP_345262939.1">
    <property type="nucleotide sequence ID" value="NZ_BAABIM010000001.1"/>
</dbReference>
<feature type="signal peptide" evidence="1">
    <location>
        <begin position="1"/>
        <end position="18"/>
    </location>
</feature>
<proteinExistence type="predicted"/>
<sequence>MRTALSALVLTLAATLLAATPGSAAPADDWRGSTTAQPDAYAWLDDLTPDIDYEILTVRGLTPAQVRRTLGTVTKRLPDMTPARSERWVSNRVDRRDYSAPCLALVDGRGPAVVVYLPYWSAGDALARLSRNGTVAGFVTTVELDTYVTVAKRGRVVRDFDAGFRPPRRSALPQEQGLDWGSRDQNIWATAWAFNERVTRVHLSEEWFQGPHPAYRFRGTC</sequence>
<protein>
    <submittedName>
        <fullName evidence="2">Uncharacterized protein</fullName>
    </submittedName>
</protein>
<evidence type="ECO:0000256" key="1">
    <source>
        <dbReference type="SAM" id="SignalP"/>
    </source>
</evidence>
<evidence type="ECO:0000313" key="2">
    <source>
        <dbReference type="EMBL" id="GAA4673640.1"/>
    </source>
</evidence>
<gene>
    <name evidence="2" type="ORF">GCM10023226_08360</name>
</gene>
<feature type="chain" id="PRO_5047085017" evidence="1">
    <location>
        <begin position="19"/>
        <end position="221"/>
    </location>
</feature>
<name>A0ABP8VW86_9ACTN</name>
<organism evidence="2 3">
    <name type="scientific">Nocardioides nanhaiensis</name>
    <dbReference type="NCBI Taxonomy" id="1476871"/>
    <lineage>
        <taxon>Bacteria</taxon>
        <taxon>Bacillati</taxon>
        <taxon>Actinomycetota</taxon>
        <taxon>Actinomycetes</taxon>
        <taxon>Propionibacteriales</taxon>
        <taxon>Nocardioidaceae</taxon>
        <taxon>Nocardioides</taxon>
    </lineage>
</organism>
<keyword evidence="3" id="KW-1185">Reference proteome</keyword>
<dbReference type="Proteomes" id="UP001500621">
    <property type="component" value="Unassembled WGS sequence"/>
</dbReference>
<keyword evidence="1" id="KW-0732">Signal</keyword>
<reference evidence="3" key="1">
    <citation type="journal article" date="2019" name="Int. J. Syst. Evol. Microbiol.">
        <title>The Global Catalogue of Microorganisms (GCM) 10K type strain sequencing project: providing services to taxonomists for standard genome sequencing and annotation.</title>
        <authorList>
            <consortium name="The Broad Institute Genomics Platform"/>
            <consortium name="The Broad Institute Genome Sequencing Center for Infectious Disease"/>
            <person name="Wu L."/>
            <person name="Ma J."/>
        </authorList>
    </citation>
    <scope>NUCLEOTIDE SEQUENCE [LARGE SCALE GENOMIC DNA]</scope>
    <source>
        <strain evidence="3">JCM 18127</strain>
    </source>
</reference>
<dbReference type="EMBL" id="BAABIM010000001">
    <property type="protein sequence ID" value="GAA4673640.1"/>
    <property type="molecule type" value="Genomic_DNA"/>
</dbReference>